<dbReference type="EMBL" id="QBKU01000003">
    <property type="protein sequence ID" value="PTX74540.1"/>
    <property type="molecule type" value="Genomic_DNA"/>
</dbReference>
<evidence type="ECO:0000313" key="2">
    <source>
        <dbReference type="EMBL" id="PTX74540.1"/>
    </source>
</evidence>
<dbReference type="OrthoDB" id="7811808at2"/>
<sequence length="418" mass="46193">MVFVANRLKLVTYALSVGLLSVLALPEQALAKKKPRDHSHLAFDADKRKKTKSSIGQRLSYSGSIGISRLDEHNLKLNDGVDDRSLQIIGTLSFAFKAQISEKIRGFAHVELSQTDKTTHRQNYGSYSRVKIKEAHLSFGLADKHTLSFGRMRFAEPRRWGMDASVDGIHLGWRDDKTAWEAALFRDAFEKRGAYAFVHAQRFSKKFAIGAYGLIESLEGKQRLHIAGYLATLGKERGGYDLYAASVFGDAANGRSSGFAIDANLVSRFSGVRWKPQLILGLAAGSPGYVQPDLNSNKARDGGQAQFHRFGTVFQPDMSNLVVATAALGLRPSKTFSVDLRAHAYAQMQASNFAPVARVQGLTTGQSRHVGHEFSIVGAWRPNKKTKIELSAGVFKPGNAYSDRSSVKRVYLRMTKYF</sequence>
<comment type="caution">
    <text evidence="2">The sequence shown here is derived from an EMBL/GenBank/DDBJ whole genome shotgun (WGS) entry which is preliminary data.</text>
</comment>
<organism evidence="2 3">
    <name type="scientific">Sulfitobacter mediterraneus</name>
    <dbReference type="NCBI Taxonomy" id="83219"/>
    <lineage>
        <taxon>Bacteria</taxon>
        <taxon>Pseudomonadati</taxon>
        <taxon>Pseudomonadota</taxon>
        <taxon>Alphaproteobacteria</taxon>
        <taxon>Rhodobacterales</taxon>
        <taxon>Roseobacteraceae</taxon>
        <taxon>Sulfitobacter</taxon>
    </lineage>
</organism>
<proteinExistence type="predicted"/>
<dbReference type="InterPro" id="IPR025388">
    <property type="entry name" value="Alginate_export_dom"/>
</dbReference>
<protein>
    <submittedName>
        <fullName evidence="2">Alginate export protein</fullName>
    </submittedName>
</protein>
<dbReference type="Pfam" id="PF13372">
    <property type="entry name" value="Alginate_exp"/>
    <property type="match status" value="1"/>
</dbReference>
<reference evidence="2 3" key="1">
    <citation type="submission" date="2018-04" db="EMBL/GenBank/DDBJ databases">
        <title>Genomic Encyclopedia of Archaeal and Bacterial Type Strains, Phase II (KMG-II): from individual species to whole genera.</title>
        <authorList>
            <person name="Goeker M."/>
        </authorList>
    </citation>
    <scope>NUCLEOTIDE SEQUENCE [LARGE SCALE GENOMIC DNA]</scope>
    <source>
        <strain evidence="2 3">DSM 12244</strain>
    </source>
</reference>
<feature type="domain" description="Alginate export" evidence="1">
    <location>
        <begin position="222"/>
        <end position="409"/>
    </location>
</feature>
<evidence type="ECO:0000259" key="1">
    <source>
        <dbReference type="Pfam" id="PF13372"/>
    </source>
</evidence>
<dbReference type="InterPro" id="IPR053728">
    <property type="entry name" value="Alginate_Permeability_Chnl"/>
</dbReference>
<name>A0A2T6CGD1_9RHOB</name>
<evidence type="ECO:0000313" key="3">
    <source>
        <dbReference type="Proteomes" id="UP000244092"/>
    </source>
</evidence>
<gene>
    <name evidence="2" type="ORF">C8N31_10316</name>
</gene>
<dbReference type="AlphaFoldDB" id="A0A2T6CGD1"/>
<accession>A0A2T6CGD1</accession>
<dbReference type="Gene3D" id="2.40.160.100">
    <property type="match status" value="1"/>
</dbReference>
<dbReference type="Proteomes" id="UP000244092">
    <property type="component" value="Unassembled WGS sequence"/>
</dbReference>